<name>A0A3F3QG27_9EURO</name>
<evidence type="ECO:0000313" key="1">
    <source>
        <dbReference type="EMBL" id="RDH38213.1"/>
    </source>
</evidence>
<dbReference type="RefSeq" id="XP_026631235.1">
    <property type="nucleotide sequence ID" value="XM_026764766.1"/>
</dbReference>
<keyword evidence="2" id="KW-1185">Reference proteome</keyword>
<protein>
    <submittedName>
        <fullName evidence="1">Uncharacterized protein</fullName>
    </submittedName>
</protein>
<dbReference type="GeneID" id="38133122"/>
<gene>
    <name evidence="1" type="ORF">BDQ94DRAFT_135876</name>
</gene>
<evidence type="ECO:0000313" key="2">
    <source>
        <dbReference type="Proteomes" id="UP000253729"/>
    </source>
</evidence>
<dbReference type="AlphaFoldDB" id="A0A3F3QG27"/>
<dbReference type="EMBL" id="KZ852034">
    <property type="protein sequence ID" value="RDH38213.1"/>
    <property type="molecule type" value="Genomic_DNA"/>
</dbReference>
<proteinExistence type="predicted"/>
<accession>A0A3F3QG27</accession>
<organism evidence="1 2">
    <name type="scientific">Aspergillus welwitschiae</name>
    <dbReference type="NCBI Taxonomy" id="1341132"/>
    <lineage>
        <taxon>Eukaryota</taxon>
        <taxon>Fungi</taxon>
        <taxon>Dikarya</taxon>
        <taxon>Ascomycota</taxon>
        <taxon>Pezizomycotina</taxon>
        <taxon>Eurotiomycetes</taxon>
        <taxon>Eurotiomycetidae</taxon>
        <taxon>Eurotiales</taxon>
        <taxon>Aspergillaceae</taxon>
        <taxon>Aspergillus</taxon>
        <taxon>Aspergillus subgen. Circumdati</taxon>
    </lineage>
</organism>
<reference evidence="1 2" key="1">
    <citation type="submission" date="2018-07" db="EMBL/GenBank/DDBJ databases">
        <title>The genomes of Aspergillus section Nigri reveals drivers in fungal speciation.</title>
        <authorList>
            <consortium name="DOE Joint Genome Institute"/>
            <person name="Vesth T.C."/>
            <person name="Nybo J."/>
            <person name="Theobald S."/>
            <person name="Brandl J."/>
            <person name="Frisvad J.C."/>
            <person name="Nielsen K.F."/>
            <person name="Lyhne E.K."/>
            <person name="Kogle M.E."/>
            <person name="Kuo A."/>
            <person name="Riley R."/>
            <person name="Clum A."/>
            <person name="Nolan M."/>
            <person name="Lipzen A."/>
            <person name="Salamov A."/>
            <person name="Henrissat B."/>
            <person name="Wiebenga A."/>
            <person name="De vries R.P."/>
            <person name="Grigoriev I.V."/>
            <person name="Mortensen U.H."/>
            <person name="Andersen M.R."/>
            <person name="Baker S.E."/>
        </authorList>
    </citation>
    <scope>NUCLEOTIDE SEQUENCE [LARGE SCALE GENOMIC DNA]</scope>
    <source>
        <strain evidence="1 2">CBS 139.54b</strain>
    </source>
</reference>
<sequence>MARKFPVDSAGPDIVRDYIIQTLIRKHEATPEYAEKLATCWQLGRVRELRSATLKHLQDDFGNDVGLCIYRAIREDMLEDWQETTAAAVTICSLRLAHPLLWSLKLTVFRSGSVSTATMIHLVVVGLFILPELGLMQPCERIRVAKSPASWLLFGFAYLNYHYQRQDIEEPGHISLAGPIGLLSISVGLYLFSV</sequence>
<dbReference type="Proteomes" id="UP000253729">
    <property type="component" value="Unassembled WGS sequence"/>
</dbReference>